<dbReference type="Proteomes" id="UP000238823">
    <property type="component" value="Unassembled WGS sequence"/>
</dbReference>
<accession>A0A2S9YFA8</accession>
<dbReference type="AlphaFoldDB" id="A0A2S9YFA8"/>
<gene>
    <name evidence="3" type="ORF">ENSA7_52650</name>
</gene>
<comment type="caution">
    <text evidence="3">The sequence shown here is derived from an EMBL/GenBank/DDBJ whole genome shotgun (WGS) entry which is preliminary data.</text>
</comment>
<proteinExistence type="predicted"/>
<sequence length="394" mass="41824">MTVELSRFVRLSILGTGVGACLLLASAAGATASPPGTIKPGPLAPRPSVKPKNPTLPGGPTEAAKVVAIGACSKWYAPPANARRPTKGMCTAPPEVGLGKVKKSGSSKSWLSTHNKSFNCGSTMSYDGPDGQPAVGFLCQIAGMPDTVVTPAAGIEMDSLSSATLGDYMCGCYQGHRTGDHPGTRETWYAKGWWSYRFGGPDDMRKGPLPEFTLAEPSWTEPGTNLVWRHKPGFVMWFDTSFKRFQAKCTSLAQHGLDEHGTQAIRKEGKMKSCGHVGEPSCDAWIGTKGATLSCGLSGATGDDWTGRTGTCEWIDPPPGVQARSIEMRSSPGSSNTVHADDLARYACGSYRLPNASGNHDPFRYTGYHSVGFTGSAARETWTPSGNVWIYAKP</sequence>
<keyword evidence="2" id="KW-0732">Signal</keyword>
<organism evidence="3 4">
    <name type="scientific">Enhygromyxa salina</name>
    <dbReference type="NCBI Taxonomy" id="215803"/>
    <lineage>
        <taxon>Bacteria</taxon>
        <taxon>Pseudomonadati</taxon>
        <taxon>Myxococcota</taxon>
        <taxon>Polyangia</taxon>
        <taxon>Nannocystales</taxon>
        <taxon>Nannocystaceae</taxon>
        <taxon>Enhygromyxa</taxon>
    </lineage>
</organism>
<dbReference type="RefSeq" id="WP_146158158.1">
    <property type="nucleotide sequence ID" value="NZ_PVNL01000107.1"/>
</dbReference>
<feature type="signal peptide" evidence="2">
    <location>
        <begin position="1"/>
        <end position="32"/>
    </location>
</feature>
<dbReference type="PROSITE" id="PS51257">
    <property type="entry name" value="PROKAR_LIPOPROTEIN"/>
    <property type="match status" value="1"/>
</dbReference>
<feature type="region of interest" description="Disordered" evidence="1">
    <location>
        <begin position="34"/>
        <end position="60"/>
    </location>
</feature>
<reference evidence="3 4" key="1">
    <citation type="submission" date="2018-03" db="EMBL/GenBank/DDBJ databases">
        <title>Draft Genome Sequences of the Obligatory Marine Myxobacteria Enhygromyxa salina SWB007.</title>
        <authorList>
            <person name="Poehlein A."/>
            <person name="Moghaddam J.A."/>
            <person name="Harms H."/>
            <person name="Alanjari M."/>
            <person name="Koenig G.M."/>
            <person name="Daniel R."/>
            <person name="Schaeberle T.F."/>
        </authorList>
    </citation>
    <scope>NUCLEOTIDE SEQUENCE [LARGE SCALE GENOMIC DNA]</scope>
    <source>
        <strain evidence="3 4">SWB007</strain>
    </source>
</reference>
<evidence type="ECO:0000256" key="1">
    <source>
        <dbReference type="SAM" id="MobiDB-lite"/>
    </source>
</evidence>
<protein>
    <submittedName>
        <fullName evidence="3">Uncharacterized protein</fullName>
    </submittedName>
</protein>
<name>A0A2S9YFA8_9BACT</name>
<feature type="chain" id="PRO_5015398912" evidence="2">
    <location>
        <begin position="33"/>
        <end position="394"/>
    </location>
</feature>
<dbReference type="EMBL" id="PVNL01000107">
    <property type="protein sequence ID" value="PRQ03798.1"/>
    <property type="molecule type" value="Genomic_DNA"/>
</dbReference>
<evidence type="ECO:0000313" key="3">
    <source>
        <dbReference type="EMBL" id="PRQ03798.1"/>
    </source>
</evidence>
<evidence type="ECO:0000256" key="2">
    <source>
        <dbReference type="SAM" id="SignalP"/>
    </source>
</evidence>
<evidence type="ECO:0000313" key="4">
    <source>
        <dbReference type="Proteomes" id="UP000238823"/>
    </source>
</evidence>